<keyword evidence="3" id="KW-1185">Reference proteome</keyword>
<proteinExistence type="predicted"/>
<gene>
    <name evidence="2" type="ORF">niasHT_028196</name>
</gene>
<protein>
    <submittedName>
        <fullName evidence="2">Uncharacterized protein</fullName>
    </submittedName>
</protein>
<accession>A0ABD2K9M1</accession>
<dbReference type="Proteomes" id="UP001620626">
    <property type="component" value="Unassembled WGS sequence"/>
</dbReference>
<evidence type="ECO:0000313" key="3">
    <source>
        <dbReference type="Proteomes" id="UP001620626"/>
    </source>
</evidence>
<reference evidence="2 3" key="1">
    <citation type="submission" date="2024-10" db="EMBL/GenBank/DDBJ databases">
        <authorList>
            <person name="Kim D."/>
        </authorList>
    </citation>
    <scope>NUCLEOTIDE SEQUENCE [LARGE SCALE GENOMIC DNA]</scope>
    <source>
        <strain evidence="2">BH-2024</strain>
    </source>
</reference>
<dbReference type="AlphaFoldDB" id="A0ABD2K9M1"/>
<dbReference type="EMBL" id="JBICBT010000814">
    <property type="protein sequence ID" value="KAL3099249.1"/>
    <property type="molecule type" value="Genomic_DNA"/>
</dbReference>
<evidence type="ECO:0000313" key="2">
    <source>
        <dbReference type="EMBL" id="KAL3099249.1"/>
    </source>
</evidence>
<sequence>MGMEGVRVAVQTEVRKEAFIPPPPKLNGERISSLAPFERSFPDAPPPPPCAAKLAHPLSDSLQISHAIIPPPPKLNGERISPQAPF</sequence>
<organism evidence="2 3">
    <name type="scientific">Heterodera trifolii</name>
    <dbReference type="NCBI Taxonomy" id="157864"/>
    <lineage>
        <taxon>Eukaryota</taxon>
        <taxon>Metazoa</taxon>
        <taxon>Ecdysozoa</taxon>
        <taxon>Nematoda</taxon>
        <taxon>Chromadorea</taxon>
        <taxon>Rhabditida</taxon>
        <taxon>Tylenchina</taxon>
        <taxon>Tylenchomorpha</taxon>
        <taxon>Tylenchoidea</taxon>
        <taxon>Heteroderidae</taxon>
        <taxon>Heteroderinae</taxon>
        <taxon>Heterodera</taxon>
    </lineage>
</organism>
<name>A0ABD2K9M1_9BILA</name>
<comment type="caution">
    <text evidence="2">The sequence shown here is derived from an EMBL/GenBank/DDBJ whole genome shotgun (WGS) entry which is preliminary data.</text>
</comment>
<feature type="region of interest" description="Disordered" evidence="1">
    <location>
        <begin position="65"/>
        <end position="86"/>
    </location>
</feature>
<evidence type="ECO:0000256" key="1">
    <source>
        <dbReference type="SAM" id="MobiDB-lite"/>
    </source>
</evidence>